<dbReference type="EMBL" id="BMIU01000011">
    <property type="protein sequence ID" value="GGF35738.1"/>
    <property type="molecule type" value="Genomic_DNA"/>
</dbReference>
<keyword evidence="1" id="KW-0472">Membrane</keyword>
<evidence type="ECO:0000313" key="2">
    <source>
        <dbReference type="EMBL" id="GGF35738.1"/>
    </source>
</evidence>
<protein>
    <submittedName>
        <fullName evidence="2">Uncharacterized protein</fullName>
    </submittedName>
</protein>
<keyword evidence="1" id="KW-1133">Transmembrane helix</keyword>
<sequence>MKKLVLFHLVTLVPMILILSLYIYEEISTGAFIGMFLVYAMVYRPFFDYKRLKEKELVTKKEFFNTLGFIRFKYLSELLFKK</sequence>
<evidence type="ECO:0000313" key="3">
    <source>
        <dbReference type="Proteomes" id="UP000647339"/>
    </source>
</evidence>
<accession>A0ABQ1V478</accession>
<feature type="transmembrane region" description="Helical" evidence="1">
    <location>
        <begin position="5"/>
        <end position="24"/>
    </location>
</feature>
<keyword evidence="3" id="KW-1185">Reference proteome</keyword>
<evidence type="ECO:0000256" key="1">
    <source>
        <dbReference type="SAM" id="Phobius"/>
    </source>
</evidence>
<feature type="transmembrane region" description="Helical" evidence="1">
    <location>
        <begin position="30"/>
        <end position="47"/>
    </location>
</feature>
<name>A0ABQ1V478_9BACT</name>
<proteinExistence type="predicted"/>
<keyword evidence="1" id="KW-0812">Transmembrane</keyword>
<organism evidence="2 3">
    <name type="scientific">Echinicola rosea</name>
    <dbReference type="NCBI Taxonomy" id="1807691"/>
    <lineage>
        <taxon>Bacteria</taxon>
        <taxon>Pseudomonadati</taxon>
        <taxon>Bacteroidota</taxon>
        <taxon>Cytophagia</taxon>
        <taxon>Cytophagales</taxon>
        <taxon>Cyclobacteriaceae</taxon>
        <taxon>Echinicola</taxon>
    </lineage>
</organism>
<comment type="caution">
    <text evidence="2">The sequence shown here is derived from an EMBL/GenBank/DDBJ whole genome shotgun (WGS) entry which is preliminary data.</text>
</comment>
<gene>
    <name evidence="2" type="ORF">GCM10011339_25160</name>
</gene>
<dbReference type="RefSeq" id="WP_137401228.1">
    <property type="nucleotide sequence ID" value="NZ_BMIU01000011.1"/>
</dbReference>
<dbReference type="Proteomes" id="UP000647339">
    <property type="component" value="Unassembled WGS sequence"/>
</dbReference>
<reference evidence="3" key="1">
    <citation type="journal article" date="2019" name="Int. J. Syst. Evol. Microbiol.">
        <title>The Global Catalogue of Microorganisms (GCM) 10K type strain sequencing project: providing services to taxonomists for standard genome sequencing and annotation.</title>
        <authorList>
            <consortium name="The Broad Institute Genomics Platform"/>
            <consortium name="The Broad Institute Genome Sequencing Center for Infectious Disease"/>
            <person name="Wu L."/>
            <person name="Ma J."/>
        </authorList>
    </citation>
    <scope>NUCLEOTIDE SEQUENCE [LARGE SCALE GENOMIC DNA]</scope>
    <source>
        <strain evidence="3">CGMCC 1.15407</strain>
    </source>
</reference>